<dbReference type="AlphaFoldDB" id="A0A822E9H5"/>
<name>A0A822E9H5_9BILA</name>
<dbReference type="EMBL" id="CAJOBR010068375">
    <property type="protein sequence ID" value="CAF5091881.1"/>
    <property type="molecule type" value="Genomic_DNA"/>
</dbReference>
<reference evidence="1" key="1">
    <citation type="submission" date="2021-02" db="EMBL/GenBank/DDBJ databases">
        <authorList>
            <person name="Nowell W R."/>
        </authorList>
    </citation>
    <scope>NUCLEOTIDE SEQUENCE</scope>
</reference>
<feature type="non-terminal residue" evidence="1">
    <location>
        <position position="1"/>
    </location>
</feature>
<sequence length="37" mass="4449">NTYLVPVPFVFQCPEESEQVYVPNDCEFTMIDIRYDF</sequence>
<evidence type="ECO:0000313" key="3">
    <source>
        <dbReference type="Proteomes" id="UP000663848"/>
    </source>
</evidence>
<evidence type="ECO:0000313" key="2">
    <source>
        <dbReference type="EMBL" id="CAF5112248.1"/>
    </source>
</evidence>
<organism evidence="1 3">
    <name type="scientific">Rotaria socialis</name>
    <dbReference type="NCBI Taxonomy" id="392032"/>
    <lineage>
        <taxon>Eukaryota</taxon>
        <taxon>Metazoa</taxon>
        <taxon>Spiralia</taxon>
        <taxon>Gnathifera</taxon>
        <taxon>Rotifera</taxon>
        <taxon>Eurotatoria</taxon>
        <taxon>Bdelloidea</taxon>
        <taxon>Philodinida</taxon>
        <taxon>Philodinidae</taxon>
        <taxon>Rotaria</taxon>
    </lineage>
</organism>
<dbReference type="Proteomes" id="UP000663848">
    <property type="component" value="Unassembled WGS sequence"/>
</dbReference>
<accession>A0A822E9H5</accession>
<dbReference type="EMBL" id="CAJOBR010076111">
    <property type="protein sequence ID" value="CAF5112248.1"/>
    <property type="molecule type" value="Genomic_DNA"/>
</dbReference>
<evidence type="ECO:0000313" key="1">
    <source>
        <dbReference type="EMBL" id="CAF5091881.1"/>
    </source>
</evidence>
<comment type="caution">
    <text evidence="1">The sequence shown here is derived from an EMBL/GenBank/DDBJ whole genome shotgun (WGS) entry which is preliminary data.</text>
</comment>
<proteinExistence type="predicted"/>
<protein>
    <submittedName>
        <fullName evidence="1">Uncharacterized protein</fullName>
    </submittedName>
</protein>
<gene>
    <name evidence="1" type="ORF">QYT958_LOCUS44380</name>
    <name evidence="2" type="ORF">QYT958_LOCUS45522</name>
</gene>